<dbReference type="Proteomes" id="UP000288293">
    <property type="component" value="Unassembled WGS sequence"/>
</dbReference>
<dbReference type="PROSITE" id="PS50887">
    <property type="entry name" value="GGDEF"/>
    <property type="match status" value="1"/>
</dbReference>
<dbReference type="GO" id="GO:0006355">
    <property type="term" value="P:regulation of DNA-templated transcription"/>
    <property type="evidence" value="ECO:0007669"/>
    <property type="project" value="InterPro"/>
</dbReference>
<dbReference type="CDD" id="cd01949">
    <property type="entry name" value="GGDEF"/>
    <property type="match status" value="1"/>
</dbReference>
<name>A0A432W3W4_9GAMM</name>
<feature type="domain" description="PAS" evidence="2">
    <location>
        <begin position="6"/>
        <end position="58"/>
    </location>
</feature>
<sequence length="304" mass="34740">MMYMDNFQTYALFLETIPDAAIIIDSSSIIQLSNKNAARMFGYPTSDLLQQPLDILLPLPRRQSHHQQVSNFFEHPAQRKMGQDLVLTGQRSSGEIFAIDIMISKIRLDEKDYAVAIIRDDSKRQNAEEQIRLELEKQRHHAQTDSLTGLPNRRAFSTALDNHLTQLEYHNIAFSLAYLDLDNFKEVNDTEGHQIGDLLLQKFGHFLNQLCRSRDLIARIGGDEFAIILAESNEKQTLIALQRICDQVVKLFTREKWPVTVSVGWVYCSERGQIGASSDLMMAADKAMYQAKQQGKNNIARGYY</sequence>
<dbReference type="NCBIfam" id="TIGR00254">
    <property type="entry name" value="GGDEF"/>
    <property type="match status" value="1"/>
</dbReference>
<protein>
    <submittedName>
        <fullName evidence="4">PAS domain S-box protein</fullName>
    </submittedName>
</protein>
<proteinExistence type="predicted"/>
<evidence type="ECO:0000313" key="4">
    <source>
        <dbReference type="EMBL" id="RUO24055.1"/>
    </source>
</evidence>
<keyword evidence="5" id="KW-1185">Reference proteome</keyword>
<dbReference type="SMART" id="SM00091">
    <property type="entry name" value="PAS"/>
    <property type="match status" value="1"/>
</dbReference>
<dbReference type="InterPro" id="IPR043128">
    <property type="entry name" value="Rev_trsase/Diguanyl_cyclase"/>
</dbReference>
<evidence type="ECO:0000313" key="5">
    <source>
        <dbReference type="Proteomes" id="UP000288293"/>
    </source>
</evidence>
<dbReference type="AlphaFoldDB" id="A0A432W3W4"/>
<comment type="cofactor">
    <cofactor evidence="1">
        <name>Mg(2+)</name>
        <dbReference type="ChEBI" id="CHEBI:18420"/>
    </cofactor>
</comment>
<dbReference type="FunFam" id="3.30.70.270:FF:000001">
    <property type="entry name" value="Diguanylate cyclase domain protein"/>
    <property type="match status" value="1"/>
</dbReference>
<dbReference type="InterPro" id="IPR000160">
    <property type="entry name" value="GGDEF_dom"/>
</dbReference>
<dbReference type="GO" id="GO:0003824">
    <property type="term" value="F:catalytic activity"/>
    <property type="evidence" value="ECO:0007669"/>
    <property type="project" value="UniProtKB-ARBA"/>
</dbReference>
<feature type="domain" description="GGDEF" evidence="3">
    <location>
        <begin position="172"/>
        <end position="304"/>
    </location>
</feature>
<evidence type="ECO:0000259" key="3">
    <source>
        <dbReference type="PROSITE" id="PS50887"/>
    </source>
</evidence>
<accession>A0A432W3W4</accession>
<organism evidence="4 5">
    <name type="scientific">Aliidiomarina minuta</name>
    <dbReference type="NCBI Taxonomy" id="880057"/>
    <lineage>
        <taxon>Bacteria</taxon>
        <taxon>Pseudomonadati</taxon>
        <taxon>Pseudomonadota</taxon>
        <taxon>Gammaproteobacteria</taxon>
        <taxon>Alteromonadales</taxon>
        <taxon>Idiomarinaceae</taxon>
        <taxon>Aliidiomarina</taxon>
    </lineage>
</organism>
<dbReference type="InterPro" id="IPR000014">
    <property type="entry name" value="PAS"/>
</dbReference>
<dbReference type="Pfam" id="PF00989">
    <property type="entry name" value="PAS"/>
    <property type="match status" value="1"/>
</dbReference>
<dbReference type="InterPro" id="IPR035965">
    <property type="entry name" value="PAS-like_dom_sf"/>
</dbReference>
<dbReference type="CDD" id="cd00130">
    <property type="entry name" value="PAS"/>
    <property type="match status" value="1"/>
</dbReference>
<evidence type="ECO:0000256" key="1">
    <source>
        <dbReference type="ARBA" id="ARBA00001946"/>
    </source>
</evidence>
<dbReference type="Gene3D" id="3.30.70.270">
    <property type="match status" value="1"/>
</dbReference>
<dbReference type="SUPFAM" id="SSF55073">
    <property type="entry name" value="Nucleotide cyclase"/>
    <property type="match status" value="1"/>
</dbReference>
<dbReference type="SUPFAM" id="SSF55785">
    <property type="entry name" value="PYP-like sensor domain (PAS domain)"/>
    <property type="match status" value="1"/>
</dbReference>
<dbReference type="InterPro" id="IPR029787">
    <property type="entry name" value="Nucleotide_cyclase"/>
</dbReference>
<reference evidence="4 5" key="1">
    <citation type="journal article" date="2011" name="Front. Microbiol.">
        <title>Genomic signatures of strain selection and enhancement in Bacillus atrophaeus var. globigii, a historical biowarfare simulant.</title>
        <authorList>
            <person name="Gibbons H.S."/>
            <person name="Broomall S.M."/>
            <person name="McNew L.A."/>
            <person name="Daligault H."/>
            <person name="Chapman C."/>
            <person name="Bruce D."/>
            <person name="Karavis M."/>
            <person name="Krepps M."/>
            <person name="McGregor P.A."/>
            <person name="Hong C."/>
            <person name="Park K.H."/>
            <person name="Akmal A."/>
            <person name="Feldman A."/>
            <person name="Lin J.S."/>
            <person name="Chang W.E."/>
            <person name="Higgs B.W."/>
            <person name="Demirev P."/>
            <person name="Lindquist J."/>
            <person name="Liem A."/>
            <person name="Fochler E."/>
            <person name="Read T.D."/>
            <person name="Tapia R."/>
            <person name="Johnson S."/>
            <person name="Bishop-Lilly K.A."/>
            <person name="Detter C."/>
            <person name="Han C."/>
            <person name="Sozhamannan S."/>
            <person name="Rosenzweig C.N."/>
            <person name="Skowronski E.W."/>
        </authorList>
    </citation>
    <scope>NUCLEOTIDE SEQUENCE [LARGE SCALE GENOMIC DNA]</scope>
    <source>
        <strain evidence="4 5">MLST1</strain>
    </source>
</reference>
<dbReference type="PROSITE" id="PS50112">
    <property type="entry name" value="PAS"/>
    <property type="match status" value="1"/>
</dbReference>
<gene>
    <name evidence="4" type="ORF">CWE09_13000</name>
</gene>
<dbReference type="Gene3D" id="3.30.450.20">
    <property type="entry name" value="PAS domain"/>
    <property type="match status" value="1"/>
</dbReference>
<dbReference type="InterPro" id="IPR013767">
    <property type="entry name" value="PAS_fold"/>
</dbReference>
<dbReference type="Pfam" id="PF00990">
    <property type="entry name" value="GGDEF"/>
    <property type="match status" value="1"/>
</dbReference>
<comment type="caution">
    <text evidence="4">The sequence shown here is derived from an EMBL/GenBank/DDBJ whole genome shotgun (WGS) entry which is preliminary data.</text>
</comment>
<dbReference type="OrthoDB" id="73375at2"/>
<dbReference type="NCBIfam" id="TIGR00229">
    <property type="entry name" value="sensory_box"/>
    <property type="match status" value="1"/>
</dbReference>
<dbReference type="EMBL" id="PIPL01000003">
    <property type="protein sequence ID" value="RUO24055.1"/>
    <property type="molecule type" value="Genomic_DNA"/>
</dbReference>
<dbReference type="InterPro" id="IPR052163">
    <property type="entry name" value="DGC-Regulatory_Protein"/>
</dbReference>
<evidence type="ECO:0000259" key="2">
    <source>
        <dbReference type="PROSITE" id="PS50112"/>
    </source>
</evidence>
<dbReference type="SMART" id="SM00267">
    <property type="entry name" value="GGDEF"/>
    <property type="match status" value="1"/>
</dbReference>
<dbReference type="PANTHER" id="PTHR46663:SF2">
    <property type="entry name" value="GGDEF DOMAIN-CONTAINING PROTEIN"/>
    <property type="match status" value="1"/>
</dbReference>
<dbReference type="PANTHER" id="PTHR46663">
    <property type="entry name" value="DIGUANYLATE CYCLASE DGCT-RELATED"/>
    <property type="match status" value="1"/>
</dbReference>